<evidence type="ECO:0000256" key="1">
    <source>
        <dbReference type="SAM" id="MobiDB-lite"/>
    </source>
</evidence>
<evidence type="ECO:0000313" key="2">
    <source>
        <dbReference type="EMBL" id="UUY03867.1"/>
    </source>
</evidence>
<accession>A0ABY5PH25</accession>
<name>A0ABY5PH25_9ACTN</name>
<reference evidence="3" key="1">
    <citation type="submission" date="2021-11" db="EMBL/GenBank/DDBJ databases">
        <title>Cultivation dependent microbiological survey of springs from the worlds oldest radium mine currently devoted to the extraction of radon-saturated water.</title>
        <authorList>
            <person name="Kapinusova G."/>
            <person name="Smrhova T."/>
            <person name="Strejcek M."/>
            <person name="Suman J."/>
            <person name="Jani K."/>
            <person name="Pajer P."/>
            <person name="Uhlik O."/>
        </authorList>
    </citation>
    <scope>NUCLEOTIDE SEQUENCE [LARGE SCALE GENOMIC DNA]</scope>
    <source>
        <strain evidence="3">J379</strain>
    </source>
</reference>
<feature type="region of interest" description="Disordered" evidence="1">
    <location>
        <begin position="1"/>
        <end position="29"/>
    </location>
</feature>
<sequence>MIPEPTSDDIDRLLADRPDAGGRLPPRDDVSVHIEVPVDSGTLARLQERAERAGVSLTDVVRDLLRRAA</sequence>
<dbReference type="RefSeq" id="WP_353864366.1">
    <property type="nucleotide sequence ID" value="NZ_CP088295.1"/>
</dbReference>
<dbReference type="EMBL" id="CP088295">
    <property type="protein sequence ID" value="UUY03867.1"/>
    <property type="molecule type" value="Genomic_DNA"/>
</dbReference>
<keyword evidence="3" id="KW-1185">Reference proteome</keyword>
<evidence type="ECO:0000313" key="3">
    <source>
        <dbReference type="Proteomes" id="UP001058860"/>
    </source>
</evidence>
<proteinExistence type="predicted"/>
<organism evidence="2 3">
    <name type="scientific">Svornostia abyssi</name>
    <dbReference type="NCBI Taxonomy" id="2898438"/>
    <lineage>
        <taxon>Bacteria</taxon>
        <taxon>Bacillati</taxon>
        <taxon>Actinomycetota</taxon>
        <taxon>Thermoleophilia</taxon>
        <taxon>Solirubrobacterales</taxon>
        <taxon>Baekduiaceae</taxon>
        <taxon>Svornostia</taxon>
    </lineage>
</organism>
<feature type="compositionally biased region" description="Basic and acidic residues" evidence="1">
    <location>
        <begin position="9"/>
        <end position="29"/>
    </location>
</feature>
<protein>
    <submittedName>
        <fullName evidence="2">Ribbon-helix-helix protein, CopG family</fullName>
    </submittedName>
</protein>
<dbReference type="Proteomes" id="UP001058860">
    <property type="component" value="Chromosome"/>
</dbReference>
<gene>
    <name evidence="2" type="ORF">LRS13_24965</name>
</gene>